<dbReference type="GO" id="GO:0016787">
    <property type="term" value="F:hydrolase activity"/>
    <property type="evidence" value="ECO:0007669"/>
    <property type="project" value="UniProtKB-KW"/>
</dbReference>
<feature type="transmembrane region" description="Helical" evidence="1">
    <location>
        <begin position="150"/>
        <end position="169"/>
    </location>
</feature>
<dbReference type="RefSeq" id="WP_379873874.1">
    <property type="nucleotide sequence ID" value="NZ_JBHTBH010000017.1"/>
</dbReference>
<gene>
    <name evidence="3" type="ORF">ACFQRF_25955</name>
</gene>
<feature type="transmembrane region" description="Helical" evidence="1">
    <location>
        <begin position="279"/>
        <end position="297"/>
    </location>
</feature>
<dbReference type="InterPro" id="IPR003675">
    <property type="entry name" value="Rce1/LyrA-like_dom"/>
</dbReference>
<feature type="transmembrane region" description="Helical" evidence="1">
    <location>
        <begin position="34"/>
        <end position="54"/>
    </location>
</feature>
<comment type="caution">
    <text evidence="3">The sequence shown here is derived from an EMBL/GenBank/DDBJ whole genome shotgun (WGS) entry which is preliminary data.</text>
</comment>
<name>A0ABW2KMT7_9ACTN</name>
<protein>
    <submittedName>
        <fullName evidence="3">CPBP family intramembrane glutamic endopeptidase</fullName>
        <ecNumber evidence="3">3.4.-.-</ecNumber>
    </submittedName>
</protein>
<feature type="domain" description="CAAX prenyl protease 2/Lysostaphin resistance protein A-like" evidence="2">
    <location>
        <begin position="157"/>
        <end position="259"/>
    </location>
</feature>
<reference evidence="4" key="1">
    <citation type="journal article" date="2019" name="Int. J. Syst. Evol. Microbiol.">
        <title>The Global Catalogue of Microorganisms (GCM) 10K type strain sequencing project: providing services to taxonomists for standard genome sequencing and annotation.</title>
        <authorList>
            <consortium name="The Broad Institute Genomics Platform"/>
            <consortium name="The Broad Institute Genome Sequencing Center for Infectious Disease"/>
            <person name="Wu L."/>
            <person name="Ma J."/>
        </authorList>
    </citation>
    <scope>NUCLEOTIDE SEQUENCE [LARGE SCALE GENOMIC DNA]</scope>
    <source>
        <strain evidence="4">CGMCC 4.7382</strain>
    </source>
</reference>
<keyword evidence="3" id="KW-0378">Hydrolase</keyword>
<dbReference type="Pfam" id="PF02517">
    <property type="entry name" value="Rce1-like"/>
    <property type="match status" value="1"/>
</dbReference>
<dbReference type="PANTHER" id="PTHR35797">
    <property type="entry name" value="PROTEASE-RELATED"/>
    <property type="match status" value="1"/>
</dbReference>
<dbReference type="InterPro" id="IPR042150">
    <property type="entry name" value="MmRce1-like"/>
</dbReference>
<dbReference type="PANTHER" id="PTHR35797:SF1">
    <property type="entry name" value="PROTEASE"/>
    <property type="match status" value="1"/>
</dbReference>
<evidence type="ECO:0000256" key="1">
    <source>
        <dbReference type="SAM" id="Phobius"/>
    </source>
</evidence>
<organism evidence="3 4">
    <name type="scientific">Marinactinospora rubrisoli</name>
    <dbReference type="NCBI Taxonomy" id="2715399"/>
    <lineage>
        <taxon>Bacteria</taxon>
        <taxon>Bacillati</taxon>
        <taxon>Actinomycetota</taxon>
        <taxon>Actinomycetes</taxon>
        <taxon>Streptosporangiales</taxon>
        <taxon>Nocardiopsidaceae</taxon>
        <taxon>Marinactinospora</taxon>
    </lineage>
</organism>
<proteinExistence type="predicted"/>
<feature type="transmembrane region" description="Helical" evidence="1">
    <location>
        <begin position="248"/>
        <end position="267"/>
    </location>
</feature>
<feature type="transmembrane region" description="Helical" evidence="1">
    <location>
        <begin position="190"/>
        <end position="209"/>
    </location>
</feature>
<dbReference type="Proteomes" id="UP001596540">
    <property type="component" value="Unassembled WGS sequence"/>
</dbReference>
<feature type="transmembrane region" description="Helical" evidence="1">
    <location>
        <begin position="115"/>
        <end position="138"/>
    </location>
</feature>
<keyword evidence="4" id="KW-1185">Reference proteome</keyword>
<evidence type="ECO:0000313" key="3">
    <source>
        <dbReference type="EMBL" id="MFC7331188.1"/>
    </source>
</evidence>
<evidence type="ECO:0000313" key="4">
    <source>
        <dbReference type="Proteomes" id="UP001596540"/>
    </source>
</evidence>
<feature type="transmembrane region" description="Helical" evidence="1">
    <location>
        <begin position="74"/>
        <end position="94"/>
    </location>
</feature>
<dbReference type="EMBL" id="JBHTBH010000017">
    <property type="protein sequence ID" value="MFC7331188.1"/>
    <property type="molecule type" value="Genomic_DNA"/>
</dbReference>
<evidence type="ECO:0000259" key="2">
    <source>
        <dbReference type="Pfam" id="PF02517"/>
    </source>
</evidence>
<keyword evidence="1" id="KW-0472">Membrane</keyword>
<dbReference type="EC" id="3.4.-.-" evidence="3"/>
<feature type="transmembrane region" description="Helical" evidence="1">
    <location>
        <begin position="221"/>
        <end position="241"/>
    </location>
</feature>
<keyword evidence="1" id="KW-1133">Transmembrane helix</keyword>
<sequence length="312" mass="34749">MATPRQHRTAARVPPAATPPRRERVAELVRRHPLACYLFLCFTLTWLAWTPYVLSDNGMGLLSFGFPEVLGSPQTLGMLPGAYLGPLFSAYLVITIAEGEPGLRTWARRLFRWRIGWCWFLLILLGVPAAQVLGTFFLPQAWETVQLPSISALLVYLPFLAVQVAFTGVAEEPGWRDFALPRLQHRHGPLAGTLILGLLWGAWHLPLFLTEWAGWPHVDPVQIIEFLVTSVVIGIPMTWVFNRTGESLPAVMLLHAGINNATSVLWLPMFPELDVHRDAQHALLITSAVISIALIAATRGRLGYQPPTNRHV</sequence>
<accession>A0ABW2KMT7</accession>
<keyword evidence="1" id="KW-0812">Transmembrane</keyword>